<dbReference type="InterPro" id="IPR010591">
    <property type="entry name" value="ATP11"/>
</dbReference>
<dbReference type="OrthoDB" id="16535at2759"/>
<dbReference type="PANTHER" id="PTHR13126">
    <property type="entry name" value="CHAPERONE ATP11"/>
    <property type="match status" value="1"/>
</dbReference>
<protein>
    <submittedName>
        <fullName evidence="5">ATP synthase mitochondrial F1 complex assembly factor 1</fullName>
    </submittedName>
</protein>
<gene>
    <name evidence="5" type="primary">atpaf1</name>
    <name evidence="5" type="ORF">Anas_05499</name>
</gene>
<evidence type="ECO:0000256" key="4">
    <source>
        <dbReference type="ARBA" id="ARBA00023128"/>
    </source>
</evidence>
<comment type="caution">
    <text evidence="5">The sequence shown here is derived from an EMBL/GenBank/DDBJ whole genome shotgun (WGS) entry which is preliminary data.</text>
</comment>
<keyword evidence="6" id="KW-1185">Reference proteome</keyword>
<dbReference type="GO" id="GO:0005739">
    <property type="term" value="C:mitochondrion"/>
    <property type="evidence" value="ECO:0007669"/>
    <property type="project" value="UniProtKB-SubCell"/>
</dbReference>
<dbReference type="EMBL" id="SEYY01001209">
    <property type="protein sequence ID" value="KAB7505497.1"/>
    <property type="molecule type" value="Genomic_DNA"/>
</dbReference>
<dbReference type="AlphaFoldDB" id="A0A5N5TGX1"/>
<comment type="subcellular location">
    <subcellularLocation>
        <location evidence="1">Mitochondrion</location>
    </subcellularLocation>
</comment>
<sequence>MLHYFKASPDEFLNRAEKVLENPNNQDESEQWFSAKAEKGKAPLPQAAYAFAPQKKLESIMKTELLADRTTDEIKYFLFPLPRNQGYEFVYVQFAANEIHFTPLINYQAYQENAPECLTMVHYTELSKEKGIVLMHGTFNKDIISSKEAQFLANQVTLYYGGKEKEKLDLLKAFHESPNTFKHMDLVEQIEKLDLSSFVENMKK</sequence>
<dbReference type="Proteomes" id="UP000326759">
    <property type="component" value="Unassembled WGS sequence"/>
</dbReference>
<keyword evidence="4" id="KW-0496">Mitochondrion</keyword>
<evidence type="ECO:0000313" key="6">
    <source>
        <dbReference type="Proteomes" id="UP000326759"/>
    </source>
</evidence>
<dbReference type="Pfam" id="PF06644">
    <property type="entry name" value="ATP11"/>
    <property type="match status" value="1"/>
</dbReference>
<evidence type="ECO:0000313" key="5">
    <source>
        <dbReference type="EMBL" id="KAB7505497.1"/>
    </source>
</evidence>
<name>A0A5N5TGX1_9CRUS</name>
<keyword evidence="3" id="KW-0809">Transit peptide</keyword>
<evidence type="ECO:0000256" key="3">
    <source>
        <dbReference type="ARBA" id="ARBA00022946"/>
    </source>
</evidence>
<dbReference type="GO" id="GO:0033615">
    <property type="term" value="P:mitochondrial proton-transporting ATP synthase complex assembly"/>
    <property type="evidence" value="ECO:0007669"/>
    <property type="project" value="TreeGrafter"/>
</dbReference>
<organism evidence="5 6">
    <name type="scientific">Armadillidium nasatum</name>
    <dbReference type="NCBI Taxonomy" id="96803"/>
    <lineage>
        <taxon>Eukaryota</taxon>
        <taxon>Metazoa</taxon>
        <taxon>Ecdysozoa</taxon>
        <taxon>Arthropoda</taxon>
        <taxon>Crustacea</taxon>
        <taxon>Multicrustacea</taxon>
        <taxon>Malacostraca</taxon>
        <taxon>Eumalacostraca</taxon>
        <taxon>Peracarida</taxon>
        <taxon>Isopoda</taxon>
        <taxon>Oniscidea</taxon>
        <taxon>Crinocheta</taxon>
        <taxon>Armadillidiidae</taxon>
        <taxon>Armadillidium</taxon>
    </lineage>
</organism>
<comment type="similarity">
    <text evidence="2">Belongs to the ATP11 family.</text>
</comment>
<evidence type="ECO:0000256" key="1">
    <source>
        <dbReference type="ARBA" id="ARBA00004173"/>
    </source>
</evidence>
<dbReference type="PANTHER" id="PTHR13126:SF0">
    <property type="entry name" value="ATP SYNTHASE MITOCHONDRIAL F1 COMPLEX ASSEMBLY FACTOR 1"/>
    <property type="match status" value="1"/>
</dbReference>
<reference evidence="5 6" key="1">
    <citation type="journal article" date="2019" name="PLoS Biol.">
        <title>Sex chromosomes control vertical transmission of feminizing Wolbachia symbionts in an isopod.</title>
        <authorList>
            <person name="Becking T."/>
            <person name="Chebbi M.A."/>
            <person name="Giraud I."/>
            <person name="Moumen B."/>
            <person name="Laverre T."/>
            <person name="Caubet Y."/>
            <person name="Peccoud J."/>
            <person name="Gilbert C."/>
            <person name="Cordaux R."/>
        </authorList>
    </citation>
    <scope>NUCLEOTIDE SEQUENCE [LARGE SCALE GENOMIC DNA]</scope>
    <source>
        <strain evidence="5">ANa2</strain>
        <tissue evidence="5">Whole body excluding digestive tract and cuticle</tissue>
    </source>
</reference>
<accession>A0A5N5TGX1</accession>
<proteinExistence type="inferred from homology"/>
<evidence type="ECO:0000256" key="2">
    <source>
        <dbReference type="ARBA" id="ARBA00009116"/>
    </source>
</evidence>